<keyword evidence="2" id="KW-1185">Reference proteome</keyword>
<dbReference type="RefSeq" id="WP_191810598.1">
    <property type="nucleotide sequence ID" value="NZ_JACSQT010000001.1"/>
</dbReference>
<sequence>MKTLLNLNNEAHLKLLQDTAFKAIDGISIQEVLNLQKSFKDDPYMYFNQVKLKYLLPLGMLGLSFKINQEVEHALFQYISYVLHELELDRHMDSPEAILNFS</sequence>
<organism evidence="1 2">
    <name type="scientific">Cytobacillus stercorigallinarum</name>
    <dbReference type="NCBI Taxonomy" id="2762240"/>
    <lineage>
        <taxon>Bacteria</taxon>
        <taxon>Bacillati</taxon>
        <taxon>Bacillota</taxon>
        <taxon>Bacilli</taxon>
        <taxon>Bacillales</taxon>
        <taxon>Bacillaceae</taxon>
        <taxon>Cytobacillus</taxon>
    </lineage>
</organism>
<accession>A0ABR8QK70</accession>
<name>A0ABR8QK70_9BACI</name>
<proteinExistence type="predicted"/>
<protein>
    <submittedName>
        <fullName evidence="1">Uncharacterized protein</fullName>
    </submittedName>
</protein>
<comment type="caution">
    <text evidence="1">The sequence shown here is derived from an EMBL/GenBank/DDBJ whole genome shotgun (WGS) entry which is preliminary data.</text>
</comment>
<evidence type="ECO:0000313" key="2">
    <source>
        <dbReference type="Proteomes" id="UP000657931"/>
    </source>
</evidence>
<evidence type="ECO:0000313" key="1">
    <source>
        <dbReference type="EMBL" id="MBD7935920.1"/>
    </source>
</evidence>
<dbReference type="EMBL" id="JACSQT010000001">
    <property type="protein sequence ID" value="MBD7935920.1"/>
    <property type="molecule type" value="Genomic_DNA"/>
</dbReference>
<reference evidence="1 2" key="1">
    <citation type="submission" date="2020-08" db="EMBL/GenBank/DDBJ databases">
        <title>A Genomic Blueprint of the Chicken Gut Microbiome.</title>
        <authorList>
            <person name="Gilroy R."/>
            <person name="Ravi A."/>
            <person name="Getino M."/>
            <person name="Pursley I."/>
            <person name="Horton D.L."/>
            <person name="Alikhan N.-F."/>
            <person name="Baker D."/>
            <person name="Gharbi K."/>
            <person name="Hall N."/>
            <person name="Watson M."/>
            <person name="Adriaenssens E.M."/>
            <person name="Foster-Nyarko E."/>
            <person name="Jarju S."/>
            <person name="Secka A."/>
            <person name="Antonio M."/>
            <person name="Oren A."/>
            <person name="Chaudhuri R."/>
            <person name="La Ragione R.M."/>
            <person name="Hildebrand F."/>
            <person name="Pallen M.J."/>
        </authorList>
    </citation>
    <scope>NUCLEOTIDE SEQUENCE [LARGE SCALE GENOMIC DNA]</scope>
    <source>
        <strain evidence="1 2">Sa5YUA1</strain>
    </source>
</reference>
<gene>
    <name evidence="1" type="ORF">H9655_02670</name>
</gene>
<dbReference type="Proteomes" id="UP000657931">
    <property type="component" value="Unassembled WGS sequence"/>
</dbReference>